<dbReference type="EMBL" id="BGPR01041139">
    <property type="protein sequence ID" value="GBO17377.1"/>
    <property type="molecule type" value="Genomic_DNA"/>
</dbReference>
<evidence type="ECO:0000313" key="4">
    <source>
        <dbReference type="Proteomes" id="UP000499080"/>
    </source>
</evidence>
<reference evidence="3 4" key="1">
    <citation type="journal article" date="2019" name="Sci. Rep.">
        <title>Orb-weaving spider Araneus ventricosus genome elucidates the spidroin gene catalogue.</title>
        <authorList>
            <person name="Kono N."/>
            <person name="Nakamura H."/>
            <person name="Ohtoshi R."/>
            <person name="Moran D.A.P."/>
            <person name="Shinohara A."/>
            <person name="Yoshida Y."/>
            <person name="Fujiwara M."/>
            <person name="Mori M."/>
            <person name="Tomita M."/>
            <person name="Arakawa K."/>
        </authorList>
    </citation>
    <scope>NUCLEOTIDE SEQUENCE [LARGE SCALE GENOMIC DNA]</scope>
</reference>
<feature type="compositionally biased region" description="Low complexity" evidence="1">
    <location>
        <begin position="28"/>
        <end position="37"/>
    </location>
</feature>
<dbReference type="AlphaFoldDB" id="A0A4Y2V0U8"/>
<feature type="region of interest" description="Disordered" evidence="1">
    <location>
        <begin position="1"/>
        <end position="48"/>
    </location>
</feature>
<evidence type="ECO:0000256" key="2">
    <source>
        <dbReference type="SAM" id="Phobius"/>
    </source>
</evidence>
<keyword evidence="2" id="KW-0472">Membrane</keyword>
<gene>
    <name evidence="3" type="ORF">AVEN_247383_1</name>
</gene>
<accession>A0A4Y2V0U8</accession>
<evidence type="ECO:0000256" key="1">
    <source>
        <dbReference type="SAM" id="MobiDB-lite"/>
    </source>
</evidence>
<feature type="transmembrane region" description="Helical" evidence="2">
    <location>
        <begin position="90"/>
        <end position="107"/>
    </location>
</feature>
<protein>
    <submittedName>
        <fullName evidence="3">Uncharacterized protein</fullName>
    </submittedName>
</protein>
<keyword evidence="4" id="KW-1185">Reference proteome</keyword>
<dbReference type="Proteomes" id="UP000499080">
    <property type="component" value="Unassembled WGS sequence"/>
</dbReference>
<keyword evidence="2" id="KW-0812">Transmembrane</keyword>
<evidence type="ECO:0000313" key="3">
    <source>
        <dbReference type="EMBL" id="GBO17377.1"/>
    </source>
</evidence>
<organism evidence="3 4">
    <name type="scientific">Araneus ventricosus</name>
    <name type="common">Orbweaver spider</name>
    <name type="synonym">Epeira ventricosa</name>
    <dbReference type="NCBI Taxonomy" id="182803"/>
    <lineage>
        <taxon>Eukaryota</taxon>
        <taxon>Metazoa</taxon>
        <taxon>Ecdysozoa</taxon>
        <taxon>Arthropoda</taxon>
        <taxon>Chelicerata</taxon>
        <taxon>Arachnida</taxon>
        <taxon>Araneae</taxon>
        <taxon>Araneomorphae</taxon>
        <taxon>Entelegynae</taxon>
        <taxon>Araneoidea</taxon>
        <taxon>Araneidae</taxon>
        <taxon>Araneus</taxon>
    </lineage>
</organism>
<keyword evidence="2" id="KW-1133">Transmembrane helix</keyword>
<name>A0A4Y2V0U8_ARAVE</name>
<comment type="caution">
    <text evidence="3">The sequence shown here is derived from an EMBL/GenBank/DDBJ whole genome shotgun (WGS) entry which is preliminary data.</text>
</comment>
<sequence length="108" mass="11352">MTPCKASEGSTHEESARPWKKRPGGTVATGATKTLGSGKKKSAKTGGGGRIVNARLSREYCFCVHETCIRNDGSRLCPAERESSHLAGSSNWAVAAVIMLSAAALIIY</sequence>
<proteinExistence type="predicted"/>